<dbReference type="EC" id="3.7.1.12" evidence="3"/>
<feature type="domain" description="Cobalamin synthesis G N-terminal" evidence="2">
    <location>
        <begin position="34"/>
        <end position="112"/>
    </location>
</feature>
<organism evidence="3 4">
    <name type="scientific">Methanomicrobium antiquum</name>
    <dbReference type="NCBI Taxonomy" id="487686"/>
    <lineage>
        <taxon>Archaea</taxon>
        <taxon>Methanobacteriati</taxon>
        <taxon>Methanobacteriota</taxon>
        <taxon>Stenosarchaea group</taxon>
        <taxon>Methanomicrobia</taxon>
        <taxon>Methanomicrobiales</taxon>
        <taxon>Methanomicrobiaceae</taxon>
        <taxon>Methanomicrobium</taxon>
    </lineage>
</organism>
<dbReference type="KEGG" id="manq:L1994_04665"/>
<dbReference type="GO" id="GO:0009236">
    <property type="term" value="P:cobalamin biosynthetic process"/>
    <property type="evidence" value="ECO:0007669"/>
    <property type="project" value="InterPro"/>
</dbReference>
<keyword evidence="3" id="KW-0378">Hydrolase</keyword>
<dbReference type="GeneID" id="79949665"/>
<dbReference type="EMBL" id="CP091092">
    <property type="protein sequence ID" value="WFN37684.1"/>
    <property type="molecule type" value="Genomic_DNA"/>
</dbReference>
<dbReference type="GO" id="GO:0043779">
    <property type="term" value="F:cobalt-precorrin-5A acetaldehyde-lyase activity"/>
    <property type="evidence" value="ECO:0007669"/>
    <property type="project" value="UniProtKB-EC"/>
</dbReference>
<dbReference type="PANTHER" id="PTHR37477">
    <property type="entry name" value="COBALT-PRECORRIN-5A HYDROLASE"/>
    <property type="match status" value="1"/>
</dbReference>
<dbReference type="Gene3D" id="3.40.50.11220">
    <property type="match status" value="1"/>
</dbReference>
<dbReference type="RefSeq" id="WP_278100524.1">
    <property type="nucleotide sequence ID" value="NZ_CP091092.1"/>
</dbReference>
<proteinExistence type="predicted"/>
<reference evidence="3" key="1">
    <citation type="submission" date="2022-01" db="EMBL/GenBank/DDBJ databases">
        <title>Complete genome of Methanomicrobium antiquum DSM 21220.</title>
        <authorList>
            <person name="Chen S.-C."/>
            <person name="You Y.-T."/>
            <person name="Zhou Y.-Z."/>
            <person name="Lai M.-C."/>
        </authorList>
    </citation>
    <scope>NUCLEOTIDE SEQUENCE</scope>
    <source>
        <strain evidence="3">DSM 21220</strain>
    </source>
</reference>
<dbReference type="InterPro" id="IPR002750">
    <property type="entry name" value="CobE/GbiG_C"/>
</dbReference>
<dbReference type="NCBIfam" id="NF004465">
    <property type="entry name" value="PRK05788.1-3"/>
    <property type="match status" value="1"/>
</dbReference>
<dbReference type="InterPro" id="IPR021744">
    <property type="entry name" value="CbiG_N"/>
</dbReference>
<dbReference type="Proteomes" id="UP001218895">
    <property type="component" value="Chromosome"/>
</dbReference>
<evidence type="ECO:0000259" key="2">
    <source>
        <dbReference type="Pfam" id="PF11760"/>
    </source>
</evidence>
<dbReference type="PANTHER" id="PTHR37477:SF1">
    <property type="entry name" value="COBALT-PRECORRIN-5A HYDROLASE"/>
    <property type="match status" value="1"/>
</dbReference>
<dbReference type="InterPro" id="IPR036518">
    <property type="entry name" value="CobE/GbiG_C_sf"/>
</dbReference>
<sequence>MKDTAVISLKAFEEEAGKLACAVDAEYLEYNSEIFKECFSRFKNIIAVMSAGIAVRGIAGLLADKWTDPCVVVVSPDFKYAIPIAGGHHGGNALAKKLERFGLISVITTATETKGLMSVESVADIENLEILNKDSTRTVNAAIISGKIPRYILTGPAIASVSPAVSILLKRGEYIVGVGCRRGVSKDEVLNAIYESLKISGIKKEDILAYTTTKLKEDETGLIDAINSLGGNLVFLEDEAINMQNPPSPSRASDKIGLCGVCESSALALSKRKEIIMKKNVFGRVTIAIIR</sequence>
<dbReference type="InterPro" id="IPR038029">
    <property type="entry name" value="GbiG_N_sf"/>
</dbReference>
<keyword evidence="4" id="KW-1185">Reference proteome</keyword>
<gene>
    <name evidence="3" type="primary">cbiG</name>
    <name evidence="3" type="ORF">L1994_04665</name>
</gene>
<dbReference type="AlphaFoldDB" id="A0AAF0G028"/>
<feature type="domain" description="CobE/GbiG C-terminal" evidence="1">
    <location>
        <begin position="175"/>
        <end position="289"/>
    </location>
</feature>
<evidence type="ECO:0000259" key="1">
    <source>
        <dbReference type="Pfam" id="PF01890"/>
    </source>
</evidence>
<protein>
    <submittedName>
        <fullName evidence="3">Cobalt-precorrin 5A hydrolase</fullName>
        <ecNumber evidence="3">3.7.1.12</ecNumber>
    </submittedName>
</protein>
<dbReference type="Gene3D" id="3.30.420.180">
    <property type="entry name" value="CobE/GbiG C-terminal domain"/>
    <property type="match status" value="1"/>
</dbReference>
<dbReference type="SUPFAM" id="SSF159672">
    <property type="entry name" value="CbiG N-terminal domain-like"/>
    <property type="match status" value="1"/>
</dbReference>
<evidence type="ECO:0000313" key="3">
    <source>
        <dbReference type="EMBL" id="WFN37684.1"/>
    </source>
</evidence>
<dbReference type="Pfam" id="PF01890">
    <property type="entry name" value="CbiG_C"/>
    <property type="match status" value="1"/>
</dbReference>
<dbReference type="SUPFAM" id="SSF159664">
    <property type="entry name" value="CobE/GbiG C-terminal domain-like"/>
    <property type="match status" value="1"/>
</dbReference>
<dbReference type="Pfam" id="PF11760">
    <property type="entry name" value="CbiG_N"/>
    <property type="match status" value="1"/>
</dbReference>
<dbReference type="InterPro" id="IPR052553">
    <property type="entry name" value="CbiG_hydrolase"/>
</dbReference>
<accession>A0AAF0G028</accession>
<name>A0AAF0G028_9EURY</name>
<evidence type="ECO:0000313" key="4">
    <source>
        <dbReference type="Proteomes" id="UP001218895"/>
    </source>
</evidence>